<evidence type="ECO:0000313" key="5">
    <source>
        <dbReference type="Proteomes" id="UP000012073"/>
    </source>
</evidence>
<dbReference type="STRING" id="2769.R7QS01"/>
<evidence type="ECO:0000256" key="2">
    <source>
        <dbReference type="SAM" id="SignalP"/>
    </source>
</evidence>
<feature type="signal peptide" evidence="2">
    <location>
        <begin position="1"/>
        <end position="18"/>
    </location>
</feature>
<keyword evidence="4" id="KW-0723">Serine/threonine-protein kinase</keyword>
<dbReference type="Proteomes" id="UP000012073">
    <property type="component" value="Unassembled WGS sequence"/>
</dbReference>
<name>R7QS01_CHOCR</name>
<feature type="compositionally biased region" description="Polar residues" evidence="1">
    <location>
        <begin position="330"/>
        <end position="340"/>
    </location>
</feature>
<feature type="chain" id="PRO_5004454686" evidence="2">
    <location>
        <begin position="19"/>
        <end position="472"/>
    </location>
</feature>
<dbReference type="PROSITE" id="PS50011">
    <property type="entry name" value="PROTEIN_KINASE_DOM"/>
    <property type="match status" value="1"/>
</dbReference>
<proteinExistence type="predicted"/>
<feature type="compositionally biased region" description="Basic residues" evidence="1">
    <location>
        <begin position="419"/>
        <end position="428"/>
    </location>
</feature>
<keyword evidence="2" id="KW-0732">Signal</keyword>
<dbReference type="Gramene" id="CDF41272">
    <property type="protein sequence ID" value="CDF41272"/>
    <property type="gene ID" value="CHC_T00008564001"/>
</dbReference>
<dbReference type="KEGG" id="ccp:CHC_T00008564001"/>
<dbReference type="Pfam" id="PF00069">
    <property type="entry name" value="Pkinase"/>
    <property type="match status" value="1"/>
</dbReference>
<dbReference type="Gene3D" id="1.10.510.10">
    <property type="entry name" value="Transferase(Phosphotransferase) domain 1"/>
    <property type="match status" value="1"/>
</dbReference>
<feature type="domain" description="Protein kinase" evidence="3">
    <location>
        <begin position="10"/>
        <end position="276"/>
    </location>
</feature>
<feature type="compositionally biased region" description="Polar residues" evidence="1">
    <location>
        <begin position="401"/>
        <end position="413"/>
    </location>
</feature>
<dbReference type="SMART" id="SM00220">
    <property type="entry name" value="S_TKc"/>
    <property type="match status" value="1"/>
</dbReference>
<protein>
    <submittedName>
        <fullName evidence="4">Serine/threonine protein kinase Endoplasmic reticulum</fullName>
    </submittedName>
</protein>
<dbReference type="InterPro" id="IPR000719">
    <property type="entry name" value="Prot_kinase_dom"/>
</dbReference>
<gene>
    <name evidence="4" type="ORF">CHC_T00008564001</name>
</gene>
<dbReference type="InterPro" id="IPR011009">
    <property type="entry name" value="Kinase-like_dom_sf"/>
</dbReference>
<sequence length="472" mass="52858">MTPAIVAAGLVVVHVVHSGDFGTVLKGRRQSDGHWVAIKVVRKASLSEREHAALRKQAITLRVIRHRYIVQFFDDFEDDAFFYHVFEFLHGGDLYDRLEARGRPFSEPQVLFLARQLFYAVSYLHSRRAAHRDIKLENFVFETLPSDRRQVMKLIDFDLLVVRSASAPPVELCNNIGGTILYLSPEIASAREHVPEQSDMWACGVMLFVLLSYHMPFQGSTGRQILRAVQSTEPHFTPSIWASVSTETRQLIRDLLSKNGANRPTATQALERVKAIQALSRESQPSSKLRVLTRSLRSVSLNLWDPSGRMLRRSRNAPPNVRKGDDKDASGTTRRSQSNFPGEEPVSVNSLRSSFVLHHGAGSEAGSAPVVTDTRSDQFFGRNSALALTNFKDPRDPRPQPSVTNSEFQTPVTLSGLLARKRAGQQHRNKNDLPQIQASGSPSRSSRRLKKQSGFAMRLRNWISLSGSDSGR</sequence>
<dbReference type="RefSeq" id="XP_005711566.1">
    <property type="nucleotide sequence ID" value="XM_005711509.1"/>
</dbReference>
<feature type="region of interest" description="Disordered" evidence="1">
    <location>
        <begin position="388"/>
        <end position="453"/>
    </location>
</feature>
<keyword evidence="5" id="KW-1185">Reference proteome</keyword>
<dbReference type="GO" id="GO:0004674">
    <property type="term" value="F:protein serine/threonine kinase activity"/>
    <property type="evidence" value="ECO:0007669"/>
    <property type="project" value="UniProtKB-KW"/>
</dbReference>
<accession>R7QS01</accession>
<organism evidence="4 5">
    <name type="scientific">Chondrus crispus</name>
    <name type="common">Carrageen Irish moss</name>
    <name type="synonym">Polymorpha crispa</name>
    <dbReference type="NCBI Taxonomy" id="2769"/>
    <lineage>
        <taxon>Eukaryota</taxon>
        <taxon>Rhodophyta</taxon>
        <taxon>Florideophyceae</taxon>
        <taxon>Rhodymeniophycidae</taxon>
        <taxon>Gigartinales</taxon>
        <taxon>Gigartinaceae</taxon>
        <taxon>Chondrus</taxon>
    </lineage>
</organism>
<evidence type="ECO:0000256" key="1">
    <source>
        <dbReference type="SAM" id="MobiDB-lite"/>
    </source>
</evidence>
<dbReference type="PANTHER" id="PTHR24347">
    <property type="entry name" value="SERINE/THREONINE-PROTEIN KINASE"/>
    <property type="match status" value="1"/>
</dbReference>
<reference evidence="5" key="1">
    <citation type="journal article" date="2013" name="Proc. Natl. Acad. Sci. U.S.A.">
        <title>Genome structure and metabolic features in the red seaweed Chondrus crispus shed light on evolution of the Archaeplastida.</title>
        <authorList>
            <person name="Collen J."/>
            <person name="Porcel B."/>
            <person name="Carre W."/>
            <person name="Ball S.G."/>
            <person name="Chaparro C."/>
            <person name="Tonon T."/>
            <person name="Barbeyron T."/>
            <person name="Michel G."/>
            <person name="Noel B."/>
            <person name="Valentin K."/>
            <person name="Elias M."/>
            <person name="Artiguenave F."/>
            <person name="Arun A."/>
            <person name="Aury J.M."/>
            <person name="Barbosa-Neto J.F."/>
            <person name="Bothwell J.H."/>
            <person name="Bouget F.Y."/>
            <person name="Brillet L."/>
            <person name="Cabello-Hurtado F."/>
            <person name="Capella-Gutierrez S."/>
            <person name="Charrier B."/>
            <person name="Cladiere L."/>
            <person name="Cock J.M."/>
            <person name="Coelho S.M."/>
            <person name="Colleoni C."/>
            <person name="Czjzek M."/>
            <person name="Da Silva C."/>
            <person name="Delage L."/>
            <person name="Denoeud F."/>
            <person name="Deschamps P."/>
            <person name="Dittami S.M."/>
            <person name="Gabaldon T."/>
            <person name="Gachon C.M."/>
            <person name="Groisillier A."/>
            <person name="Herve C."/>
            <person name="Jabbari K."/>
            <person name="Katinka M."/>
            <person name="Kloareg B."/>
            <person name="Kowalczyk N."/>
            <person name="Labadie K."/>
            <person name="Leblanc C."/>
            <person name="Lopez P.J."/>
            <person name="McLachlan D.H."/>
            <person name="Meslet-Cladiere L."/>
            <person name="Moustafa A."/>
            <person name="Nehr Z."/>
            <person name="Nyvall Collen P."/>
            <person name="Panaud O."/>
            <person name="Partensky F."/>
            <person name="Poulain J."/>
            <person name="Rensing S.A."/>
            <person name="Rousvoal S."/>
            <person name="Samson G."/>
            <person name="Symeonidi A."/>
            <person name="Weissenbach J."/>
            <person name="Zambounis A."/>
            <person name="Wincker P."/>
            <person name="Boyen C."/>
        </authorList>
    </citation>
    <scope>NUCLEOTIDE SEQUENCE [LARGE SCALE GENOMIC DNA]</scope>
    <source>
        <strain evidence="5">cv. Stackhouse</strain>
    </source>
</reference>
<dbReference type="GeneID" id="17319290"/>
<dbReference type="PhylomeDB" id="R7QS01"/>
<dbReference type="OrthoDB" id="4741at2759"/>
<dbReference type="GO" id="GO:0005524">
    <property type="term" value="F:ATP binding"/>
    <property type="evidence" value="ECO:0007669"/>
    <property type="project" value="InterPro"/>
</dbReference>
<keyword evidence="4" id="KW-0418">Kinase</keyword>
<dbReference type="OMA" id="VVFAMEY"/>
<evidence type="ECO:0000313" key="4">
    <source>
        <dbReference type="EMBL" id="CDF41272.1"/>
    </source>
</evidence>
<feature type="compositionally biased region" description="Polar residues" evidence="1">
    <location>
        <begin position="432"/>
        <end position="444"/>
    </location>
</feature>
<dbReference type="AlphaFoldDB" id="R7QS01"/>
<dbReference type="SUPFAM" id="SSF56112">
    <property type="entry name" value="Protein kinase-like (PK-like)"/>
    <property type="match status" value="1"/>
</dbReference>
<feature type="region of interest" description="Disordered" evidence="1">
    <location>
        <begin position="309"/>
        <end position="347"/>
    </location>
</feature>
<keyword evidence="4" id="KW-0808">Transferase</keyword>
<evidence type="ECO:0000259" key="3">
    <source>
        <dbReference type="PROSITE" id="PS50011"/>
    </source>
</evidence>
<dbReference type="EMBL" id="HG002339">
    <property type="protein sequence ID" value="CDF41272.1"/>
    <property type="molecule type" value="Genomic_DNA"/>
</dbReference>